<name>A0AAD7TF12_9APHY</name>
<organism evidence="2 3">
    <name type="scientific">Trametes cubensis</name>
    <dbReference type="NCBI Taxonomy" id="1111947"/>
    <lineage>
        <taxon>Eukaryota</taxon>
        <taxon>Fungi</taxon>
        <taxon>Dikarya</taxon>
        <taxon>Basidiomycota</taxon>
        <taxon>Agaricomycotina</taxon>
        <taxon>Agaricomycetes</taxon>
        <taxon>Polyporales</taxon>
        <taxon>Polyporaceae</taxon>
        <taxon>Trametes</taxon>
    </lineage>
</organism>
<feature type="compositionally biased region" description="Low complexity" evidence="1">
    <location>
        <begin position="64"/>
        <end position="77"/>
    </location>
</feature>
<dbReference type="AlphaFoldDB" id="A0AAD7TF12"/>
<sequence>MRTRMKTRSSPWALFGGDSGQPQRGRAASPARGRGATPTPARVAAARFTPAPDAEPAYARWGMPSAGPSGLAAAAAPTAPPGMWKEDEGDLDQMLEFASSALDKAALGTGRPGAGGVNIEEAMAMYVTASKARETLATPVGGRSGWRR</sequence>
<dbReference type="Proteomes" id="UP001215151">
    <property type="component" value="Unassembled WGS sequence"/>
</dbReference>
<protein>
    <submittedName>
        <fullName evidence="2">Uncharacterized protein</fullName>
    </submittedName>
</protein>
<evidence type="ECO:0000313" key="3">
    <source>
        <dbReference type="Proteomes" id="UP001215151"/>
    </source>
</evidence>
<comment type="caution">
    <text evidence="2">The sequence shown here is derived from an EMBL/GenBank/DDBJ whole genome shotgun (WGS) entry which is preliminary data.</text>
</comment>
<gene>
    <name evidence="2" type="ORF">ONZ51_g12865</name>
</gene>
<proteinExistence type="predicted"/>
<reference evidence="2" key="1">
    <citation type="submission" date="2022-11" db="EMBL/GenBank/DDBJ databases">
        <title>Genome Sequence of Cubamyces cubensis.</title>
        <authorList>
            <person name="Buettner E."/>
        </authorList>
    </citation>
    <scope>NUCLEOTIDE SEQUENCE</scope>
    <source>
        <strain evidence="2">MPL-01</strain>
    </source>
</reference>
<dbReference type="EMBL" id="JAPEVG010000904">
    <property type="protein sequence ID" value="KAJ8454726.1"/>
    <property type="molecule type" value="Genomic_DNA"/>
</dbReference>
<feature type="region of interest" description="Disordered" evidence="1">
    <location>
        <begin position="1"/>
        <end position="87"/>
    </location>
</feature>
<keyword evidence="3" id="KW-1185">Reference proteome</keyword>
<evidence type="ECO:0000256" key="1">
    <source>
        <dbReference type="SAM" id="MobiDB-lite"/>
    </source>
</evidence>
<accession>A0AAD7TF12</accession>
<feature type="compositionally biased region" description="Low complexity" evidence="1">
    <location>
        <begin position="24"/>
        <end position="52"/>
    </location>
</feature>
<evidence type="ECO:0000313" key="2">
    <source>
        <dbReference type="EMBL" id="KAJ8454726.1"/>
    </source>
</evidence>